<dbReference type="RefSeq" id="WP_131851775.1">
    <property type="nucleotide sequence ID" value="NZ_SKFH01000011.1"/>
</dbReference>
<proteinExistence type="predicted"/>
<keyword evidence="1" id="KW-0732">Signal</keyword>
<evidence type="ECO:0000313" key="2">
    <source>
        <dbReference type="EMBL" id="TCZ72161.1"/>
    </source>
</evidence>
<dbReference type="AlphaFoldDB" id="A0A4R4DZP7"/>
<reference evidence="2 3" key="1">
    <citation type="submission" date="2019-03" db="EMBL/GenBank/DDBJ databases">
        <authorList>
            <person name="Kim M.K.M."/>
        </authorList>
    </citation>
    <scope>NUCLEOTIDE SEQUENCE [LARGE SCALE GENOMIC DNA]</scope>
    <source>
        <strain evidence="2 3">17J68-15</strain>
    </source>
</reference>
<evidence type="ECO:0000256" key="1">
    <source>
        <dbReference type="SAM" id="SignalP"/>
    </source>
</evidence>
<dbReference type="Proteomes" id="UP000295164">
    <property type="component" value="Unassembled WGS sequence"/>
</dbReference>
<dbReference type="OrthoDB" id="662107at2"/>
<gene>
    <name evidence="2" type="ORF">E0486_08700</name>
</gene>
<protein>
    <submittedName>
        <fullName evidence="2">Uncharacterized protein</fullName>
    </submittedName>
</protein>
<comment type="caution">
    <text evidence="2">The sequence shown here is derived from an EMBL/GenBank/DDBJ whole genome shotgun (WGS) entry which is preliminary data.</text>
</comment>
<feature type="signal peptide" evidence="1">
    <location>
        <begin position="1"/>
        <end position="18"/>
    </location>
</feature>
<name>A0A4R4DZP7_9BACT</name>
<keyword evidence="3" id="KW-1185">Reference proteome</keyword>
<accession>A0A4R4DZP7</accession>
<organism evidence="2 3">
    <name type="scientific">Flaviaesturariibacter aridisoli</name>
    <dbReference type="NCBI Taxonomy" id="2545761"/>
    <lineage>
        <taxon>Bacteria</taxon>
        <taxon>Pseudomonadati</taxon>
        <taxon>Bacteroidota</taxon>
        <taxon>Chitinophagia</taxon>
        <taxon>Chitinophagales</taxon>
        <taxon>Chitinophagaceae</taxon>
        <taxon>Flaviaestuariibacter</taxon>
    </lineage>
</organism>
<dbReference type="EMBL" id="SKFH01000011">
    <property type="protein sequence ID" value="TCZ72161.1"/>
    <property type="molecule type" value="Genomic_DNA"/>
</dbReference>
<sequence length="338" mass="37086">MKSFLSTLLLFAAFVAGAQHTDYFTIGLPEKVQPVSGARYGRVRLLDARYDSSSLGVVQTGAFNRLASVVPKPALEVQLQGLVEAQGGRNAPGTLLFQLRDFRFAELTTSFREQGWCYLRANLYAEAGAGRYALLGTLDSMIHISALDVTRGLYRRASDLLADFLQAHLVQAAADTALLTYDQVLHLDSIEKQRLPLYGTDHYREGLYYSYAALAAQTPDIAEPLPQFSKKGSLKEVKIYMGEGQEVIPPQDFYALVHDGRIWVATEFGYSPLRKEGNDFFFNGRLRKTVPTGKAIAFGVAFGLVGALMVADGELQESLLRIDHINGGFLPVAAPAGR</sequence>
<feature type="chain" id="PRO_5020527319" evidence="1">
    <location>
        <begin position="19"/>
        <end position="338"/>
    </location>
</feature>
<evidence type="ECO:0000313" key="3">
    <source>
        <dbReference type="Proteomes" id="UP000295164"/>
    </source>
</evidence>